<sequence length="379" mass="38890">MSRVVLAGAFGQRNPGDDALLEAFRRALPGRELIATSRPGPVLPGCERVAPSDPPAVMRQVRSADAVVFAGGTVFKTLRGASGRGPLDLLGRALAMGLGTRALGKPLALVGVGAAPLPGRRARLLARRLVHQADLLVLRDEESADVLAEAGAPAPFRIGADPAWTILDVEGAPPASDTERMRRGTVVVALSHDAGGAGLADDLAVALVPVLAHGFDVILQPWQIGRIGRRDDLDLAREIDARLGGVARIGVPPADLAEARGSFADARLVVALRFHAMLTAAGAGVPSVAYAHEPKLAGAARRLGQPVLAPGTDPAQLGARLVAAAEAAVAPSAAAVRAEVAAAEEGFRLLRLVLDGGRGDEADAMGSLPLKPAEWAVAE</sequence>
<dbReference type="RefSeq" id="WP_259311926.1">
    <property type="nucleotide sequence ID" value="NZ_CP087164.1"/>
</dbReference>
<dbReference type="Pfam" id="PF04230">
    <property type="entry name" value="PS_pyruv_trans"/>
    <property type="match status" value="1"/>
</dbReference>
<name>A0A9E6Y0W2_9ACTN</name>
<accession>A0A9E6Y0W2</accession>
<protein>
    <recommendedName>
        <fullName evidence="1">Polysaccharide pyruvyl transferase domain-containing protein</fullName>
    </recommendedName>
</protein>
<evidence type="ECO:0000313" key="3">
    <source>
        <dbReference type="Proteomes" id="UP001162834"/>
    </source>
</evidence>
<evidence type="ECO:0000259" key="1">
    <source>
        <dbReference type="Pfam" id="PF04230"/>
    </source>
</evidence>
<dbReference type="InterPro" id="IPR007345">
    <property type="entry name" value="Polysacch_pyruvyl_Trfase"/>
</dbReference>
<dbReference type="KEGG" id="sbae:DSM104329_04306"/>
<keyword evidence="3" id="KW-1185">Reference proteome</keyword>
<dbReference type="PANTHER" id="PTHR36836:SF1">
    <property type="entry name" value="COLANIC ACID BIOSYNTHESIS PROTEIN WCAK"/>
    <property type="match status" value="1"/>
</dbReference>
<gene>
    <name evidence="2" type="ORF">DSM104329_04306</name>
</gene>
<dbReference type="PANTHER" id="PTHR36836">
    <property type="entry name" value="COLANIC ACID BIOSYNTHESIS PROTEIN WCAK"/>
    <property type="match status" value="1"/>
</dbReference>
<proteinExistence type="predicted"/>
<feature type="domain" description="Polysaccharide pyruvyl transferase" evidence="1">
    <location>
        <begin position="14"/>
        <end position="293"/>
    </location>
</feature>
<dbReference type="Proteomes" id="UP001162834">
    <property type="component" value="Chromosome"/>
</dbReference>
<organism evidence="2 3">
    <name type="scientific">Capillimicrobium parvum</name>
    <dbReference type="NCBI Taxonomy" id="2884022"/>
    <lineage>
        <taxon>Bacteria</taxon>
        <taxon>Bacillati</taxon>
        <taxon>Actinomycetota</taxon>
        <taxon>Thermoleophilia</taxon>
        <taxon>Solirubrobacterales</taxon>
        <taxon>Capillimicrobiaceae</taxon>
        <taxon>Capillimicrobium</taxon>
    </lineage>
</organism>
<dbReference type="EMBL" id="CP087164">
    <property type="protein sequence ID" value="UGS37885.1"/>
    <property type="molecule type" value="Genomic_DNA"/>
</dbReference>
<dbReference type="AlphaFoldDB" id="A0A9E6Y0W2"/>
<evidence type="ECO:0000313" key="2">
    <source>
        <dbReference type="EMBL" id="UGS37885.1"/>
    </source>
</evidence>
<reference evidence="2" key="1">
    <citation type="journal article" date="2022" name="Int. J. Syst. Evol. Microbiol.">
        <title>Pseudomonas aegrilactucae sp. nov. and Pseudomonas morbosilactucae sp. nov., pathogens causing bacterial rot of lettuce in Japan.</title>
        <authorList>
            <person name="Sawada H."/>
            <person name="Fujikawa T."/>
            <person name="Satou M."/>
        </authorList>
    </citation>
    <scope>NUCLEOTIDE SEQUENCE</scope>
    <source>
        <strain evidence="2">0166_1</strain>
    </source>
</reference>